<accession>A0A512D3P8</accession>
<feature type="transmembrane region" description="Helical" evidence="5">
    <location>
        <begin position="179"/>
        <end position="199"/>
    </location>
</feature>
<feature type="transmembrane region" description="Helical" evidence="5">
    <location>
        <begin position="33"/>
        <end position="51"/>
    </location>
</feature>
<evidence type="ECO:0000256" key="3">
    <source>
        <dbReference type="ARBA" id="ARBA00022989"/>
    </source>
</evidence>
<evidence type="ECO:0000259" key="6">
    <source>
        <dbReference type="Pfam" id="PF04932"/>
    </source>
</evidence>
<evidence type="ECO:0000256" key="2">
    <source>
        <dbReference type="ARBA" id="ARBA00022692"/>
    </source>
</evidence>
<feature type="transmembrane region" description="Helical" evidence="5">
    <location>
        <begin position="306"/>
        <end position="325"/>
    </location>
</feature>
<dbReference type="PANTHER" id="PTHR37422">
    <property type="entry name" value="TEICHURONIC ACID BIOSYNTHESIS PROTEIN TUAE"/>
    <property type="match status" value="1"/>
</dbReference>
<dbReference type="Pfam" id="PF04932">
    <property type="entry name" value="Wzy_C"/>
    <property type="match status" value="1"/>
</dbReference>
<feature type="transmembrane region" description="Helical" evidence="5">
    <location>
        <begin position="146"/>
        <end position="167"/>
    </location>
</feature>
<feature type="transmembrane region" description="Helical" evidence="5">
    <location>
        <begin position="445"/>
        <end position="465"/>
    </location>
</feature>
<feature type="transmembrane region" description="Helical" evidence="5">
    <location>
        <begin position="265"/>
        <end position="294"/>
    </location>
</feature>
<name>A0A512D3P8_9MICO</name>
<dbReference type="PANTHER" id="PTHR37422:SF23">
    <property type="entry name" value="TEICHURONIC ACID BIOSYNTHESIS PROTEIN TUAE"/>
    <property type="match status" value="1"/>
</dbReference>
<protein>
    <recommendedName>
        <fullName evidence="6">O-antigen ligase-related domain-containing protein</fullName>
    </recommendedName>
</protein>
<comment type="subcellular location">
    <subcellularLocation>
        <location evidence="1">Membrane</location>
        <topology evidence="1">Multi-pass membrane protein</topology>
    </subcellularLocation>
</comment>
<evidence type="ECO:0000313" key="7">
    <source>
        <dbReference type="EMBL" id="GEO31091.1"/>
    </source>
</evidence>
<proteinExistence type="predicted"/>
<reference evidence="7 8" key="1">
    <citation type="submission" date="2019-07" db="EMBL/GenBank/DDBJ databases">
        <title>Whole genome shotgun sequence of Terrabacter aerolatus NBRC 106305.</title>
        <authorList>
            <person name="Hosoyama A."/>
            <person name="Uohara A."/>
            <person name="Ohji S."/>
            <person name="Ichikawa N."/>
        </authorList>
    </citation>
    <scope>NUCLEOTIDE SEQUENCE [LARGE SCALE GENOMIC DNA]</scope>
    <source>
        <strain evidence="7 8">NBRC 106305</strain>
    </source>
</reference>
<feature type="transmembrane region" description="Helical" evidence="5">
    <location>
        <begin position="87"/>
        <end position="108"/>
    </location>
</feature>
<dbReference type="InterPro" id="IPR007016">
    <property type="entry name" value="O-antigen_ligase-rel_domated"/>
</dbReference>
<feature type="transmembrane region" description="Helical" evidence="5">
    <location>
        <begin position="114"/>
        <end position="134"/>
    </location>
</feature>
<sequence>MHWGVIGLALTVSLIILTMLVQERVTVTSAMTVGAMSLLLAAAVIGGFGVVDRSPAAVLTLVFFVLYLVPENYVLVGPLKSVGNPALLGGLAALTLWGAGRVLALIVARPSHPIRWTIFGYVVVSGVSLAAAMMRPVTAAEAAGSTRAIFPLLAMIGIAILACDGLASVGEVSKVLQRIVWVGGGAALIGIMEFFSASFNYRTVMKVPIFTTNTEIINGQRSGFQRVDGAAAHPIEYAVALAALVPLAVHFAIHGKTRRARHTSIASLALILAVVPMTVSRSGILAIVVGLVVYGATLAPRMRFNFAVLGVAGLLAFSFVVPGLLGTIRSLITVGSADPSISGRTEDYAKIPSLLDGHWIFGRGLGTFQPLQYFYLDNQYLGSLIEGGLLVLTALILLYIAGMGCARGARRRLTDVHERSLCQAMLASVAALAASSGTYDELSFYQTGFLLFLLLGCIGAVWSYAKDRTAASVGPRAPQSSADRPTEVLSRIPA</sequence>
<gene>
    <name evidence="7" type="ORF">TAE01_29010</name>
</gene>
<evidence type="ECO:0000256" key="4">
    <source>
        <dbReference type="ARBA" id="ARBA00023136"/>
    </source>
</evidence>
<keyword evidence="2 5" id="KW-0812">Transmembrane</keyword>
<keyword evidence="3 5" id="KW-1133">Transmembrane helix</keyword>
<dbReference type="AlphaFoldDB" id="A0A512D3P8"/>
<dbReference type="Proteomes" id="UP000321534">
    <property type="component" value="Unassembled WGS sequence"/>
</dbReference>
<keyword evidence="4 5" id="KW-0472">Membrane</keyword>
<evidence type="ECO:0000313" key="8">
    <source>
        <dbReference type="Proteomes" id="UP000321534"/>
    </source>
</evidence>
<dbReference type="GO" id="GO:0016020">
    <property type="term" value="C:membrane"/>
    <property type="evidence" value="ECO:0007669"/>
    <property type="project" value="UniProtKB-SubCell"/>
</dbReference>
<dbReference type="EMBL" id="BJYX01000016">
    <property type="protein sequence ID" value="GEO31091.1"/>
    <property type="molecule type" value="Genomic_DNA"/>
</dbReference>
<keyword evidence="8" id="KW-1185">Reference proteome</keyword>
<dbReference type="InterPro" id="IPR051533">
    <property type="entry name" value="WaaL-like"/>
</dbReference>
<evidence type="ECO:0000256" key="5">
    <source>
        <dbReference type="SAM" id="Phobius"/>
    </source>
</evidence>
<feature type="transmembrane region" description="Helical" evidence="5">
    <location>
        <begin position="235"/>
        <end position="253"/>
    </location>
</feature>
<feature type="transmembrane region" description="Helical" evidence="5">
    <location>
        <begin position="6"/>
        <end position="21"/>
    </location>
</feature>
<organism evidence="7 8">
    <name type="scientific">Terrabacter aerolatus</name>
    <dbReference type="NCBI Taxonomy" id="422442"/>
    <lineage>
        <taxon>Bacteria</taxon>
        <taxon>Bacillati</taxon>
        <taxon>Actinomycetota</taxon>
        <taxon>Actinomycetes</taxon>
        <taxon>Micrococcales</taxon>
        <taxon>Intrasporangiaceae</taxon>
        <taxon>Terrabacter</taxon>
    </lineage>
</organism>
<comment type="caution">
    <text evidence="7">The sequence shown here is derived from an EMBL/GenBank/DDBJ whole genome shotgun (WGS) entry which is preliminary data.</text>
</comment>
<feature type="transmembrane region" description="Helical" evidence="5">
    <location>
        <begin position="380"/>
        <end position="400"/>
    </location>
</feature>
<evidence type="ECO:0000256" key="1">
    <source>
        <dbReference type="ARBA" id="ARBA00004141"/>
    </source>
</evidence>
<feature type="transmembrane region" description="Helical" evidence="5">
    <location>
        <begin position="57"/>
        <end position="75"/>
    </location>
</feature>
<feature type="domain" description="O-antigen ligase-related" evidence="6">
    <location>
        <begin position="267"/>
        <end position="395"/>
    </location>
</feature>